<evidence type="ECO:0000259" key="2">
    <source>
        <dbReference type="Pfam" id="PF13556"/>
    </source>
</evidence>
<dbReference type="InterPro" id="IPR042070">
    <property type="entry name" value="PucR_C-HTH_sf"/>
</dbReference>
<dbReference type="Proteomes" id="UP001165136">
    <property type="component" value="Unassembled WGS sequence"/>
</dbReference>
<dbReference type="InterPro" id="IPR051448">
    <property type="entry name" value="CdaR-like_regulators"/>
</dbReference>
<name>A0A9W6R757_9PSEU</name>
<dbReference type="Gene3D" id="1.10.10.2840">
    <property type="entry name" value="PucR C-terminal helix-turn-helix domain"/>
    <property type="match status" value="1"/>
</dbReference>
<dbReference type="EMBL" id="BSTI01000017">
    <property type="protein sequence ID" value="GLY69540.1"/>
    <property type="molecule type" value="Genomic_DNA"/>
</dbReference>
<comment type="similarity">
    <text evidence="1">Belongs to the CdaR family.</text>
</comment>
<dbReference type="InterPro" id="IPR025736">
    <property type="entry name" value="PucR_C-HTH_dom"/>
</dbReference>
<comment type="caution">
    <text evidence="4">The sequence shown here is derived from an EMBL/GenBank/DDBJ whole genome shotgun (WGS) entry which is preliminary data.</text>
</comment>
<feature type="domain" description="CdaR GGDEF-like" evidence="3">
    <location>
        <begin position="293"/>
        <end position="412"/>
    </location>
</feature>
<dbReference type="AlphaFoldDB" id="A0A9W6R757"/>
<evidence type="ECO:0000256" key="1">
    <source>
        <dbReference type="ARBA" id="ARBA00006754"/>
    </source>
</evidence>
<feature type="domain" description="PucR C-terminal helix-turn-helix" evidence="2">
    <location>
        <begin position="468"/>
        <end position="523"/>
    </location>
</feature>
<protein>
    <submittedName>
        <fullName evidence="4">Transcriptional regulator</fullName>
    </submittedName>
</protein>
<gene>
    <name evidence="4" type="ORF">Atai01_61590</name>
</gene>
<dbReference type="InterPro" id="IPR041522">
    <property type="entry name" value="CdaR_GGDEF"/>
</dbReference>
<keyword evidence="5" id="KW-1185">Reference proteome</keyword>
<sequence>MHTEPTGTTLRALLVAVGEPLLELTAGSPDITVRGVAILDPDDELGGCPGELILVIGARGREAVRYVRAAAKSGASAVAVKADGKRDDLRAAAEDNGIALLTVRPQVRWDQLQTVIREVLEGATLAAASDAEHGDLFGLAQTVAVLTAGSVSIEDAGNRVLAYSRSDDDIDEMRRLSILGWEGPEQYLALLRKWGVYQRLRSSEDVVRVDERPEFGIRQRLAVGIRAGTQHLGTIWVQQGRRPFAEQAESALLGAARIAAVHLLRRRGSVGIRSREDLVAGLLEGRISADLVAGQLGLDPAASAIVLALAPREIEHDRPTHELRQLEISNVVSVHATSYRRGALVGTVGSRVYAVLPEVPPHQAEPALQAVTRHVVAALDRAGVRTQAGIGSPVPVLGEVVASRSEADRVLDAMARTPGRDLATIADLRAEILLDETLRLLEANPDLRDPAVDALAAHDAAQGSEFVPSLLAYLDALGDVRAAAAGLNIHPNTLRHRIRRATAVSGLELGDPRERLVCHLQLLLAARRRG</sequence>
<dbReference type="PANTHER" id="PTHR33744:SF17">
    <property type="entry name" value="CONSERVED PROTEIN"/>
    <property type="match status" value="1"/>
</dbReference>
<evidence type="ECO:0000313" key="4">
    <source>
        <dbReference type="EMBL" id="GLY69540.1"/>
    </source>
</evidence>
<dbReference type="Pfam" id="PF13556">
    <property type="entry name" value="HTH_30"/>
    <property type="match status" value="1"/>
</dbReference>
<accession>A0A9W6R757</accession>
<proteinExistence type="inferred from homology"/>
<evidence type="ECO:0000313" key="5">
    <source>
        <dbReference type="Proteomes" id="UP001165136"/>
    </source>
</evidence>
<dbReference type="Pfam" id="PF17853">
    <property type="entry name" value="GGDEF_2"/>
    <property type="match status" value="1"/>
</dbReference>
<organism evidence="4 5">
    <name type="scientific">Amycolatopsis taiwanensis</name>
    <dbReference type="NCBI Taxonomy" id="342230"/>
    <lineage>
        <taxon>Bacteria</taxon>
        <taxon>Bacillati</taxon>
        <taxon>Actinomycetota</taxon>
        <taxon>Actinomycetes</taxon>
        <taxon>Pseudonocardiales</taxon>
        <taxon>Pseudonocardiaceae</taxon>
        <taxon>Amycolatopsis</taxon>
    </lineage>
</organism>
<dbReference type="RefSeq" id="WP_285489056.1">
    <property type="nucleotide sequence ID" value="NZ_BSTI01000017.1"/>
</dbReference>
<dbReference type="PANTHER" id="PTHR33744">
    <property type="entry name" value="CARBOHYDRATE DIACID REGULATOR"/>
    <property type="match status" value="1"/>
</dbReference>
<evidence type="ECO:0000259" key="3">
    <source>
        <dbReference type="Pfam" id="PF17853"/>
    </source>
</evidence>
<reference evidence="4" key="1">
    <citation type="submission" date="2023-03" db="EMBL/GenBank/DDBJ databases">
        <title>Amycolatopsis taiwanensis NBRC 103393.</title>
        <authorList>
            <person name="Ichikawa N."/>
            <person name="Sato H."/>
            <person name="Tonouchi N."/>
        </authorList>
    </citation>
    <scope>NUCLEOTIDE SEQUENCE</scope>
    <source>
        <strain evidence="4">NBRC 103393</strain>
    </source>
</reference>